<feature type="coiled-coil region" evidence="1">
    <location>
        <begin position="23"/>
        <end position="57"/>
    </location>
</feature>
<reference evidence="2" key="1">
    <citation type="submission" date="2025-08" db="UniProtKB">
        <authorList>
            <consortium name="Ensembl"/>
        </authorList>
    </citation>
    <scope>IDENTIFICATION</scope>
</reference>
<keyword evidence="3" id="KW-1185">Reference proteome</keyword>
<keyword evidence="1" id="KW-0175">Coiled coil</keyword>
<protein>
    <submittedName>
        <fullName evidence="2">Uncharacterized protein</fullName>
    </submittedName>
</protein>
<accession>A0A8C8DT45</accession>
<reference evidence="2" key="2">
    <citation type="submission" date="2025-09" db="UniProtKB">
        <authorList>
            <consortium name="Ensembl"/>
        </authorList>
    </citation>
    <scope>IDENTIFICATION</scope>
</reference>
<sequence length="167" mass="19224">MKMKPSIITHLLDSQSQKNVTNINEVLRELQFANNKISSLNDKIQELELRVQKLSFITTLVDPPKDVTLEELVKPDTLVHIIANEVNDRVERARNLILLNNKMITQPFCKLRSRTLYYEGQMLSFHSQPFNNNSCPLSSKPRSHCIPLETSTHISSFNPKIDSDQPR</sequence>
<proteinExistence type="predicted"/>
<evidence type="ECO:0000313" key="2">
    <source>
        <dbReference type="Ensembl" id="ENSOSIP00000028411.1"/>
    </source>
</evidence>
<dbReference type="AlphaFoldDB" id="A0A8C8DT45"/>
<name>A0A8C8DT45_9TELE</name>
<organism evidence="2 3">
    <name type="scientific">Oryzias sinensis</name>
    <name type="common">Chinese medaka</name>
    <dbReference type="NCBI Taxonomy" id="183150"/>
    <lineage>
        <taxon>Eukaryota</taxon>
        <taxon>Metazoa</taxon>
        <taxon>Chordata</taxon>
        <taxon>Craniata</taxon>
        <taxon>Vertebrata</taxon>
        <taxon>Euteleostomi</taxon>
        <taxon>Actinopterygii</taxon>
        <taxon>Neopterygii</taxon>
        <taxon>Teleostei</taxon>
        <taxon>Neoteleostei</taxon>
        <taxon>Acanthomorphata</taxon>
        <taxon>Ovalentaria</taxon>
        <taxon>Atherinomorphae</taxon>
        <taxon>Beloniformes</taxon>
        <taxon>Adrianichthyidae</taxon>
        <taxon>Oryziinae</taxon>
        <taxon>Oryzias</taxon>
    </lineage>
</organism>
<dbReference type="Proteomes" id="UP000694383">
    <property type="component" value="Unplaced"/>
</dbReference>
<evidence type="ECO:0000256" key="1">
    <source>
        <dbReference type="SAM" id="Coils"/>
    </source>
</evidence>
<evidence type="ECO:0000313" key="3">
    <source>
        <dbReference type="Proteomes" id="UP000694383"/>
    </source>
</evidence>
<dbReference type="Ensembl" id="ENSOSIT00000029945.1">
    <property type="protein sequence ID" value="ENSOSIP00000028411.1"/>
    <property type="gene ID" value="ENSOSIG00000014788.1"/>
</dbReference>